<keyword evidence="4 7" id="KW-1133">Transmembrane helix</keyword>
<comment type="similarity">
    <text evidence="2 7">Belongs to the CTL (choline transporter-like) family.</text>
</comment>
<feature type="transmembrane region" description="Helical" evidence="7">
    <location>
        <begin position="213"/>
        <end position="234"/>
    </location>
</feature>
<accession>A0A9X6RN94</accession>
<feature type="transmembrane region" description="Helical" evidence="7">
    <location>
        <begin position="387"/>
        <end position="408"/>
    </location>
</feature>
<dbReference type="Proteomes" id="UP000192578">
    <property type="component" value="Unassembled WGS sequence"/>
</dbReference>
<proteinExistence type="inferred from homology"/>
<keyword evidence="5 7" id="KW-0472">Membrane</keyword>
<organism evidence="9 10">
    <name type="scientific">Hypsibius exemplaris</name>
    <name type="common">Freshwater tardigrade</name>
    <dbReference type="NCBI Taxonomy" id="2072580"/>
    <lineage>
        <taxon>Eukaryota</taxon>
        <taxon>Metazoa</taxon>
        <taxon>Ecdysozoa</taxon>
        <taxon>Tardigrada</taxon>
        <taxon>Eutardigrada</taxon>
        <taxon>Parachela</taxon>
        <taxon>Hypsibioidea</taxon>
        <taxon>Hypsibiidae</taxon>
        <taxon>Hypsibius</taxon>
    </lineage>
</organism>
<protein>
    <recommendedName>
        <fullName evidence="7">Choline transporter-like protein</fullName>
    </recommendedName>
</protein>
<dbReference type="PANTHER" id="PTHR12385:SF14">
    <property type="entry name" value="CHOLINE TRANSPORTER-LIKE 2"/>
    <property type="match status" value="1"/>
</dbReference>
<dbReference type="PANTHER" id="PTHR12385">
    <property type="entry name" value="CHOLINE TRANSPORTER-LIKE (SLC FAMILY 44)"/>
    <property type="match status" value="1"/>
</dbReference>
<feature type="transmembrane region" description="Helical" evidence="7">
    <location>
        <begin position="339"/>
        <end position="366"/>
    </location>
</feature>
<feature type="transmembrane region" description="Helical" evidence="7">
    <location>
        <begin position="255"/>
        <end position="283"/>
    </location>
</feature>
<dbReference type="OrthoDB" id="420519at2759"/>
<comment type="caution">
    <text evidence="9">The sequence shown here is derived from an EMBL/GenBank/DDBJ whole genome shotgun (WGS) entry which is preliminary data.</text>
</comment>
<keyword evidence="3 7" id="KW-0812">Transmembrane</keyword>
<gene>
    <name evidence="9" type="ORF">BV898_17879</name>
</gene>
<comment type="subcellular location">
    <subcellularLocation>
        <location evidence="7">Cell membrane</location>
        <topology evidence="7">Multi-pass membrane protein</topology>
    </subcellularLocation>
    <subcellularLocation>
        <location evidence="1">Membrane</location>
        <topology evidence="1">Multi-pass membrane protein</topology>
    </subcellularLocation>
</comment>
<evidence type="ECO:0000256" key="4">
    <source>
        <dbReference type="ARBA" id="ARBA00022989"/>
    </source>
</evidence>
<dbReference type="AlphaFoldDB" id="A0A9X6RN94"/>
<dbReference type="InterPro" id="IPR007603">
    <property type="entry name" value="Choline_transptr-like"/>
</dbReference>
<dbReference type="GO" id="GO:0022857">
    <property type="term" value="F:transmembrane transporter activity"/>
    <property type="evidence" value="ECO:0007669"/>
    <property type="project" value="UniProtKB-UniRule"/>
</dbReference>
<feature type="transmembrane region" description="Helical" evidence="7">
    <location>
        <begin position="428"/>
        <end position="447"/>
    </location>
</feature>
<evidence type="ECO:0000256" key="1">
    <source>
        <dbReference type="ARBA" id="ARBA00004141"/>
    </source>
</evidence>
<feature type="transmembrane region" description="Helical" evidence="7">
    <location>
        <begin position="530"/>
        <end position="556"/>
    </location>
</feature>
<name>A0A9X6RN94_HYPEX</name>
<dbReference type="GO" id="GO:0005886">
    <property type="term" value="C:plasma membrane"/>
    <property type="evidence" value="ECO:0007669"/>
    <property type="project" value="UniProtKB-SubCell"/>
</dbReference>
<feature type="transmembrane region" description="Helical" evidence="7">
    <location>
        <begin position="161"/>
        <end position="184"/>
    </location>
</feature>
<evidence type="ECO:0000313" key="9">
    <source>
        <dbReference type="EMBL" id="OWA53451.1"/>
    </source>
</evidence>
<keyword evidence="6" id="KW-0325">Glycoprotein</keyword>
<evidence type="ECO:0000256" key="6">
    <source>
        <dbReference type="ARBA" id="ARBA00023180"/>
    </source>
</evidence>
<keyword evidence="10" id="KW-1185">Reference proteome</keyword>
<feature type="transmembrane region" description="Helical" evidence="7">
    <location>
        <begin position="489"/>
        <end position="510"/>
    </location>
</feature>
<feature type="compositionally biased region" description="Basic and acidic residues" evidence="8">
    <location>
        <begin position="16"/>
        <end position="27"/>
    </location>
</feature>
<feature type="transmembrane region" description="Helical" evidence="7">
    <location>
        <begin position="133"/>
        <end position="154"/>
    </location>
</feature>
<dbReference type="Pfam" id="PF04515">
    <property type="entry name" value="Choline_transpo"/>
    <property type="match status" value="1"/>
</dbReference>
<evidence type="ECO:0000256" key="7">
    <source>
        <dbReference type="RuleBase" id="RU368066"/>
    </source>
</evidence>
<comment type="function">
    <text evidence="7">Choline transporter.</text>
</comment>
<feature type="region of interest" description="Disordered" evidence="8">
    <location>
        <begin position="1"/>
        <end position="27"/>
    </location>
</feature>
<dbReference type="EMBL" id="MTYJ01000322">
    <property type="protein sequence ID" value="OWA53451.1"/>
    <property type="molecule type" value="Genomic_DNA"/>
</dbReference>
<reference evidence="10" key="1">
    <citation type="submission" date="2017-01" db="EMBL/GenBank/DDBJ databases">
        <title>Comparative genomics of anhydrobiosis in the tardigrade Hypsibius dujardini.</title>
        <authorList>
            <person name="Yoshida Y."/>
            <person name="Koutsovoulos G."/>
            <person name="Laetsch D."/>
            <person name="Stevens L."/>
            <person name="Kumar S."/>
            <person name="Horikawa D."/>
            <person name="Ishino K."/>
            <person name="Komine S."/>
            <person name="Tomita M."/>
            <person name="Blaxter M."/>
            <person name="Arakawa K."/>
        </authorList>
    </citation>
    <scope>NUCLEOTIDE SEQUENCE [LARGE SCALE GENOMIC DNA]</scope>
    <source>
        <strain evidence="10">Z151</strain>
    </source>
</reference>
<evidence type="ECO:0000256" key="8">
    <source>
        <dbReference type="SAM" id="MobiDB-lite"/>
    </source>
</evidence>
<evidence type="ECO:0000256" key="3">
    <source>
        <dbReference type="ARBA" id="ARBA00022692"/>
    </source>
</evidence>
<feature type="transmembrane region" description="Helical" evidence="7">
    <location>
        <begin position="42"/>
        <end position="62"/>
    </location>
</feature>
<sequence>MAKKRIEPDDDQQVADQKRYGKPKNFDPDFRGPLKNRSCTDIVCLLLLIAFLAGWGVISYFALNGQNPTSPICLDEKNDFTIPGNCMPYVIPSVQSPVAVFPGWVPNGSKALGKYLNAREITEKIFQDFRATWWMILVGFLAAMIISFIWIVIMRWVAGPMVWLGLLSVIGVLGYGTYYCFITWHGLRQKNGVEESFEFSWDAESYLTRQGTWLAFGIIAAVVLGIVLLITLFLRNRIRLAIALLQEASKGVSSMMFTLLWPVVPFVLQVIVFSFWGLLAVLFSSAGKSDGVLIDRANGTQLSNQPCIIADFQNDTTRDCVFSSYQSGNMYTYFHLYNIFGLFWLGFFVVGLSEVSLAGAFATFYWTREKAKNMPMFPLAGSVGRCFRYHLGSVAFGSLIIAIVRFVRYLLEQLDKKLKQSQLGFARFLLKCCACCLWCLESFLKFINRNAYIMIAIYGKNFCRSAKDAFSLLMRNIIRVVVLDKVTDFLLFLGKMVIVSAIGIFAVHFFDGAFDNIFPEFLQRPSQMNYIAVPLITVIIGSYFITSAFFGVYAMAVDTLFLCFLEDLERNDGTLAKPYFMSKNLMRILGKKNKKEKTPKIASTESL</sequence>
<evidence type="ECO:0000313" key="10">
    <source>
        <dbReference type="Proteomes" id="UP000192578"/>
    </source>
</evidence>
<evidence type="ECO:0000256" key="2">
    <source>
        <dbReference type="ARBA" id="ARBA00007168"/>
    </source>
</evidence>
<evidence type="ECO:0000256" key="5">
    <source>
        <dbReference type="ARBA" id="ARBA00023136"/>
    </source>
</evidence>